<evidence type="ECO:0000313" key="1">
    <source>
        <dbReference type="EMBL" id="AGX01926.1"/>
    </source>
</evidence>
<dbReference type="InterPro" id="IPR057701">
    <property type="entry name" value="DUF7941"/>
</dbReference>
<dbReference type="RefSeq" id="YP_009010257.1">
    <property type="nucleotide sequence ID" value="NC_023610.1"/>
</dbReference>
<name>W8CZQ2_9CAUD</name>
<proteinExistence type="predicted"/>
<sequence>MMDNLTQTGVIRDELVRLIKAANPEGPNWAPSELSIEYKSYDSQTDNNTIWVRDLTNRFFSYRDFEYHRVEFSLLFKGITPMVQVREGETVAAVLKRFCIQYGLPQYLATDFEDSSLFTQTVHLIDGRGNLTAIFADDSLGWHGILDIGLWDGVPHLNTAIKTTDLDGFTPPNNDLSEAIIYPTLAGYRYPSLPDDEQPE</sequence>
<evidence type="ECO:0000313" key="2">
    <source>
        <dbReference type="Proteomes" id="UP000204235"/>
    </source>
</evidence>
<keyword evidence="2" id="KW-1185">Reference proteome</keyword>
<dbReference type="Pfam" id="PF25613">
    <property type="entry name" value="DUF7941"/>
    <property type="match status" value="1"/>
</dbReference>
<organism evidence="1 2">
    <name type="scientific">Erwinia phage PhiEaH1</name>
    <dbReference type="NCBI Taxonomy" id="1401669"/>
    <lineage>
        <taxon>Viruses</taxon>
        <taxon>Duplodnaviria</taxon>
        <taxon>Heunggongvirae</taxon>
        <taxon>Uroviricota</taxon>
        <taxon>Caudoviricetes</taxon>
        <taxon>Chimalliviridae</taxon>
        <taxon>Iapetusvirus</taxon>
        <taxon>Iapetusvirus EaH1</taxon>
    </lineage>
</organism>
<dbReference type="KEGG" id="vg:18501093"/>
<accession>W8CZQ2</accession>
<dbReference type="EMBL" id="KF623294">
    <property type="protein sequence ID" value="AGX01926.1"/>
    <property type="molecule type" value="Genomic_DNA"/>
</dbReference>
<protein>
    <submittedName>
        <fullName evidence="1">Uncharacterized protein</fullName>
    </submittedName>
</protein>
<dbReference type="GeneID" id="18501093"/>
<reference evidence="1 2" key="1">
    <citation type="journal article" date="2014" name="FEMS Microbiol. Lett.">
        <title>The genome of the Erwinia amylovora phage PhiEaH1 reveals greater diversity and broadens the applicability of phages for the treatment of fire blight.</title>
        <authorList>
            <person name="Meczker K."/>
            <person name="Domotor D."/>
            <person name="Vass J."/>
            <person name="Rakhely G."/>
            <person name="Schneider G."/>
            <person name="Kovacs T."/>
        </authorList>
    </citation>
    <scope>NUCLEOTIDE SEQUENCE [LARGE SCALE GENOMIC DNA]</scope>
</reference>
<dbReference type="Proteomes" id="UP000204235">
    <property type="component" value="Segment"/>
</dbReference>